<keyword evidence="2" id="KW-1185">Reference proteome</keyword>
<evidence type="ECO:0000313" key="2">
    <source>
        <dbReference type="Proteomes" id="UP000799750"/>
    </source>
</evidence>
<evidence type="ECO:0000313" key="1">
    <source>
        <dbReference type="EMBL" id="KAF2495433.1"/>
    </source>
</evidence>
<dbReference type="EMBL" id="MU004189">
    <property type="protein sequence ID" value="KAF2495433.1"/>
    <property type="molecule type" value="Genomic_DNA"/>
</dbReference>
<sequence>MHSGTDRGQFNMAVRQLAGVLRLHRDLPTPVHGAANAGQLLEWSCGLSNSMRQKVNGAKRRSESRMSWLRFVADLALFGHDWAYAAMCQESHQAPASYSPALLPARQRRTQSRPRFLRSLISLPSLRCSICFNEPSSQRCTSMAVMRSVATGWRGRMAGSSVSSKKASNQALTDARAVGNIEPPALPSSGIALALTLVGRTCCYAKI</sequence>
<accession>A0A6A6QUN0</accession>
<dbReference type="AlphaFoldDB" id="A0A6A6QUN0"/>
<proteinExistence type="predicted"/>
<organism evidence="1 2">
    <name type="scientific">Lophium mytilinum</name>
    <dbReference type="NCBI Taxonomy" id="390894"/>
    <lineage>
        <taxon>Eukaryota</taxon>
        <taxon>Fungi</taxon>
        <taxon>Dikarya</taxon>
        <taxon>Ascomycota</taxon>
        <taxon>Pezizomycotina</taxon>
        <taxon>Dothideomycetes</taxon>
        <taxon>Pleosporomycetidae</taxon>
        <taxon>Mytilinidiales</taxon>
        <taxon>Mytilinidiaceae</taxon>
        <taxon>Lophium</taxon>
    </lineage>
</organism>
<dbReference type="Proteomes" id="UP000799750">
    <property type="component" value="Unassembled WGS sequence"/>
</dbReference>
<reference evidence="1" key="1">
    <citation type="journal article" date="2020" name="Stud. Mycol.">
        <title>101 Dothideomycetes genomes: a test case for predicting lifestyles and emergence of pathogens.</title>
        <authorList>
            <person name="Haridas S."/>
            <person name="Albert R."/>
            <person name="Binder M."/>
            <person name="Bloem J."/>
            <person name="Labutti K."/>
            <person name="Salamov A."/>
            <person name="Andreopoulos B."/>
            <person name="Baker S."/>
            <person name="Barry K."/>
            <person name="Bills G."/>
            <person name="Bluhm B."/>
            <person name="Cannon C."/>
            <person name="Castanera R."/>
            <person name="Culley D."/>
            <person name="Daum C."/>
            <person name="Ezra D."/>
            <person name="Gonzalez J."/>
            <person name="Henrissat B."/>
            <person name="Kuo A."/>
            <person name="Liang C."/>
            <person name="Lipzen A."/>
            <person name="Lutzoni F."/>
            <person name="Magnuson J."/>
            <person name="Mondo S."/>
            <person name="Nolan M."/>
            <person name="Ohm R."/>
            <person name="Pangilinan J."/>
            <person name="Park H.-J."/>
            <person name="Ramirez L."/>
            <person name="Alfaro M."/>
            <person name="Sun H."/>
            <person name="Tritt A."/>
            <person name="Yoshinaga Y."/>
            <person name="Zwiers L.-H."/>
            <person name="Turgeon B."/>
            <person name="Goodwin S."/>
            <person name="Spatafora J."/>
            <person name="Crous P."/>
            <person name="Grigoriev I."/>
        </authorList>
    </citation>
    <scope>NUCLEOTIDE SEQUENCE</scope>
    <source>
        <strain evidence="1">CBS 269.34</strain>
    </source>
</reference>
<gene>
    <name evidence="1" type="ORF">BU16DRAFT_390189</name>
</gene>
<name>A0A6A6QUN0_9PEZI</name>
<protein>
    <submittedName>
        <fullName evidence="1">Uncharacterized protein</fullName>
    </submittedName>
</protein>